<dbReference type="GO" id="GO:0003723">
    <property type="term" value="F:RNA binding"/>
    <property type="evidence" value="ECO:0007669"/>
    <property type="project" value="InterPro"/>
</dbReference>
<feature type="compositionally biased region" description="Basic and acidic residues" evidence="1">
    <location>
        <begin position="161"/>
        <end position="177"/>
    </location>
</feature>
<dbReference type="Pfam" id="PF00773">
    <property type="entry name" value="RNB"/>
    <property type="match status" value="1"/>
</dbReference>
<dbReference type="PANTHER" id="PTHR23355:SF9">
    <property type="entry name" value="DIS3-LIKE EXONUCLEASE 2"/>
    <property type="match status" value="1"/>
</dbReference>
<dbReference type="GO" id="GO:0005829">
    <property type="term" value="C:cytosol"/>
    <property type="evidence" value="ECO:0007669"/>
    <property type="project" value="TreeGrafter"/>
</dbReference>
<dbReference type="GO" id="GO:0006402">
    <property type="term" value="P:mRNA catabolic process"/>
    <property type="evidence" value="ECO:0007669"/>
    <property type="project" value="TreeGrafter"/>
</dbReference>
<evidence type="ECO:0000256" key="1">
    <source>
        <dbReference type="SAM" id="MobiDB-lite"/>
    </source>
</evidence>
<dbReference type="Gene3D" id="2.40.50.140">
    <property type="entry name" value="Nucleic acid-binding proteins"/>
    <property type="match status" value="1"/>
</dbReference>
<gene>
    <name evidence="3" type="ORF">JCM17846_29230</name>
</gene>
<dbReference type="InterPro" id="IPR012340">
    <property type="entry name" value="NA-bd_OB-fold"/>
</dbReference>
<evidence type="ECO:0000313" key="3">
    <source>
        <dbReference type="EMBL" id="GER05241.1"/>
    </source>
</evidence>
<comment type="caution">
    <text evidence="3">The sequence shown here is derived from an EMBL/GenBank/DDBJ whole genome shotgun (WGS) entry which is preliminary data.</text>
</comment>
<reference evidence="3 4" key="1">
    <citation type="submission" date="2019-09" db="EMBL/GenBank/DDBJ databases">
        <title>NBRP : Genome information of microbial organism related human and environment.</title>
        <authorList>
            <person name="Hattori M."/>
            <person name="Oshima K."/>
            <person name="Inaba H."/>
            <person name="Suda W."/>
            <person name="Sakamoto M."/>
            <person name="Iino T."/>
            <person name="Kitahara M."/>
            <person name="Oshida Y."/>
            <person name="Iida T."/>
            <person name="Kudo T."/>
            <person name="Itoh T."/>
            <person name="Ohkuma M."/>
        </authorList>
    </citation>
    <scope>NUCLEOTIDE SEQUENCE [LARGE SCALE GENOMIC DNA]</scope>
    <source>
        <strain evidence="3 4">Q-1</strain>
    </source>
</reference>
<dbReference type="PANTHER" id="PTHR23355">
    <property type="entry name" value="RIBONUCLEASE"/>
    <property type="match status" value="1"/>
</dbReference>
<dbReference type="EMBL" id="BKCN01000020">
    <property type="protein sequence ID" value="GER05241.1"/>
    <property type="molecule type" value="Genomic_DNA"/>
</dbReference>
<dbReference type="SUPFAM" id="SSF50249">
    <property type="entry name" value="Nucleic acid-binding proteins"/>
    <property type="match status" value="2"/>
</dbReference>
<evidence type="ECO:0000259" key="2">
    <source>
        <dbReference type="PROSITE" id="PS50126"/>
    </source>
</evidence>
<accession>A0A5A7NA45</accession>
<feature type="compositionally biased region" description="Basic residues" evidence="1">
    <location>
        <begin position="207"/>
        <end position="216"/>
    </location>
</feature>
<proteinExistence type="predicted"/>
<dbReference type="CDD" id="cd04471">
    <property type="entry name" value="S1_RNase_R"/>
    <property type="match status" value="1"/>
</dbReference>
<keyword evidence="4" id="KW-1185">Reference proteome</keyword>
<dbReference type="SMART" id="SM00316">
    <property type="entry name" value="S1"/>
    <property type="match status" value="1"/>
</dbReference>
<evidence type="ECO:0000313" key="4">
    <source>
        <dbReference type="Proteomes" id="UP000324996"/>
    </source>
</evidence>
<dbReference type="PROSITE" id="PS50126">
    <property type="entry name" value="S1"/>
    <property type="match status" value="1"/>
</dbReference>
<organism evidence="3 4">
    <name type="scientific">Iodidimonas nitroreducens</name>
    <dbReference type="NCBI Taxonomy" id="1236968"/>
    <lineage>
        <taxon>Bacteria</taxon>
        <taxon>Pseudomonadati</taxon>
        <taxon>Pseudomonadota</taxon>
        <taxon>Alphaproteobacteria</taxon>
        <taxon>Iodidimonadales</taxon>
        <taxon>Iodidimonadaceae</taxon>
        <taxon>Iodidimonas</taxon>
    </lineage>
</organism>
<protein>
    <recommendedName>
        <fullName evidence="2">S1 motif domain-containing protein</fullName>
    </recommendedName>
</protein>
<dbReference type="GO" id="GO:0004540">
    <property type="term" value="F:RNA nuclease activity"/>
    <property type="evidence" value="ECO:0007669"/>
    <property type="project" value="InterPro"/>
</dbReference>
<dbReference type="InterPro" id="IPR001900">
    <property type="entry name" value="RNase_II/R"/>
</dbReference>
<dbReference type="AlphaFoldDB" id="A0A5A7NA45"/>
<dbReference type="Pfam" id="PF00575">
    <property type="entry name" value="S1"/>
    <property type="match status" value="1"/>
</dbReference>
<name>A0A5A7NA45_9PROT</name>
<feature type="domain" description="S1 motif" evidence="2">
    <location>
        <begin position="77"/>
        <end position="158"/>
    </location>
</feature>
<dbReference type="InterPro" id="IPR003029">
    <property type="entry name" value="S1_domain"/>
</dbReference>
<sequence>MARYAHFTSPIRRYADLLVHRGLIKALGLGTDGLSDADFEEMGALGEAISLTERRAMAAERDSTDRYLAAFLAGRTGHSFKGRISGVARFGLFVTLMPSGGDGLVPVSSMGSDYYEFEEQNHALVGKRHGQVYRLGDIVEVRLIEAQPITGGLKLELIGEPNRDDAPGFKRSMDKGSRGKGSRGQTGRPGFKASPKKGGKKPGFSKAAKKGGKPKA</sequence>
<feature type="region of interest" description="Disordered" evidence="1">
    <location>
        <begin position="160"/>
        <end position="216"/>
    </location>
</feature>
<dbReference type="Proteomes" id="UP000324996">
    <property type="component" value="Unassembled WGS sequence"/>
</dbReference>
<dbReference type="InterPro" id="IPR050180">
    <property type="entry name" value="RNR_Ribonuclease"/>
</dbReference>